<evidence type="ECO:0000256" key="1">
    <source>
        <dbReference type="SAM" id="MobiDB-lite"/>
    </source>
</evidence>
<feature type="compositionally biased region" description="Polar residues" evidence="1">
    <location>
        <begin position="320"/>
        <end position="333"/>
    </location>
</feature>
<feature type="compositionally biased region" description="Low complexity" evidence="1">
    <location>
        <begin position="385"/>
        <end position="400"/>
    </location>
</feature>
<evidence type="ECO:0000313" key="3">
    <source>
        <dbReference type="EMBL" id="GAA5505677.1"/>
    </source>
</evidence>
<protein>
    <recommendedName>
        <fullName evidence="5">Chromosome partition protein Smc</fullName>
    </recommendedName>
</protein>
<feature type="transmembrane region" description="Helical" evidence="2">
    <location>
        <begin position="23"/>
        <end position="44"/>
    </location>
</feature>
<keyword evidence="4" id="KW-1185">Reference proteome</keyword>
<evidence type="ECO:0008006" key="5">
    <source>
        <dbReference type="Google" id="ProtNLM"/>
    </source>
</evidence>
<keyword evidence="2" id="KW-0472">Membrane</keyword>
<feature type="region of interest" description="Disordered" evidence="1">
    <location>
        <begin position="305"/>
        <end position="355"/>
    </location>
</feature>
<feature type="transmembrane region" description="Helical" evidence="2">
    <location>
        <begin position="137"/>
        <end position="156"/>
    </location>
</feature>
<name>A0ABP9VKG2_9BACT</name>
<feature type="transmembrane region" description="Helical" evidence="2">
    <location>
        <begin position="50"/>
        <end position="71"/>
    </location>
</feature>
<keyword evidence="2" id="KW-0812">Transmembrane</keyword>
<evidence type="ECO:0000313" key="4">
    <source>
        <dbReference type="Proteomes" id="UP001416858"/>
    </source>
</evidence>
<sequence>MTRLQQQIAAVQNRQQRQWMGKCVMTGMLISGGMACLVGLARLLTQGAFGWGWIAVLSISGPLIGFAYSYLTARSLRSAATAIDKACNLKDRTETALQFHHTAAATEPTALQRLQLADAEAHAESVQPDRVVPPQRLRAWPIALSLTAAAVVLAFISGPPADLTAAEVRNDVVDRQALRVEDGLEELKSLQEERQDPELDELLKDLQLMVEQLKEPGMDPKEALAKLSEMEASLQEMQQKLDDPHAAEELQQVGDALSLSDAMAMAGQALSKGEMEKAADELEKLEMPELDRKTEKAITEQLNKLNQDAGDGNQKKSIQEAATQISQGLSQGNRGKFSDGMKGLASEARKQGQKKKLSDLLRKQCQCLGECKSECESECRSQAMSNKKGGNKAGSAASGNDPGDKTAKLKTQPQMNLKGQESSQGDVDVETEASDQQQQAAVRAYREKADEYEALSESVLESESIPLGHRQTIRKYFEMIRPNGSETDAVNEQTRGADQ</sequence>
<proteinExistence type="predicted"/>
<reference evidence="3 4" key="1">
    <citation type="submission" date="2024-02" db="EMBL/GenBank/DDBJ databases">
        <title>Rhodopirellula caenicola NBRC 110016.</title>
        <authorList>
            <person name="Ichikawa N."/>
            <person name="Katano-Makiyama Y."/>
            <person name="Hidaka K."/>
        </authorList>
    </citation>
    <scope>NUCLEOTIDE SEQUENCE [LARGE SCALE GENOMIC DNA]</scope>
    <source>
        <strain evidence="3 4">NBRC 110016</strain>
    </source>
</reference>
<feature type="region of interest" description="Disordered" evidence="1">
    <location>
        <begin position="373"/>
        <end position="447"/>
    </location>
</feature>
<keyword evidence="2" id="KW-1133">Transmembrane helix</keyword>
<organism evidence="3 4">
    <name type="scientific">Novipirellula caenicola</name>
    <dbReference type="NCBI Taxonomy" id="1536901"/>
    <lineage>
        <taxon>Bacteria</taxon>
        <taxon>Pseudomonadati</taxon>
        <taxon>Planctomycetota</taxon>
        <taxon>Planctomycetia</taxon>
        <taxon>Pirellulales</taxon>
        <taxon>Pirellulaceae</taxon>
        <taxon>Novipirellula</taxon>
    </lineage>
</organism>
<feature type="compositionally biased region" description="Polar residues" evidence="1">
    <location>
        <begin position="409"/>
        <end position="425"/>
    </location>
</feature>
<comment type="caution">
    <text evidence="3">The sequence shown here is derived from an EMBL/GenBank/DDBJ whole genome shotgun (WGS) entry which is preliminary data.</text>
</comment>
<gene>
    <name evidence="3" type="ORF">Rcae01_01122</name>
</gene>
<dbReference type="Proteomes" id="UP001416858">
    <property type="component" value="Unassembled WGS sequence"/>
</dbReference>
<evidence type="ECO:0000256" key="2">
    <source>
        <dbReference type="SAM" id="Phobius"/>
    </source>
</evidence>
<dbReference type="RefSeq" id="WP_345682689.1">
    <property type="nucleotide sequence ID" value="NZ_BAABRO010000002.1"/>
</dbReference>
<accession>A0ABP9VKG2</accession>
<dbReference type="EMBL" id="BAABRO010000002">
    <property type="protein sequence ID" value="GAA5505677.1"/>
    <property type="molecule type" value="Genomic_DNA"/>
</dbReference>